<proteinExistence type="predicted"/>
<gene>
    <name evidence="1" type="ORF">F6B42_12525</name>
</gene>
<dbReference type="OrthoDB" id="5023161at2"/>
<dbReference type="RefSeq" id="WP_150420013.1">
    <property type="nucleotide sequence ID" value="NZ_VYRZ01000003.1"/>
</dbReference>
<dbReference type="EMBL" id="VYRZ01000003">
    <property type="protein sequence ID" value="KAA9085291.1"/>
    <property type="molecule type" value="Genomic_DNA"/>
</dbReference>
<organism evidence="1 2">
    <name type="scientific">Microbacterium radiodurans</name>
    <dbReference type="NCBI Taxonomy" id="661398"/>
    <lineage>
        <taxon>Bacteria</taxon>
        <taxon>Bacillati</taxon>
        <taxon>Actinomycetota</taxon>
        <taxon>Actinomycetes</taxon>
        <taxon>Micrococcales</taxon>
        <taxon>Microbacteriaceae</taxon>
        <taxon>Microbacterium</taxon>
    </lineage>
</organism>
<comment type="caution">
    <text evidence="1">The sequence shown here is derived from an EMBL/GenBank/DDBJ whole genome shotgun (WGS) entry which is preliminary data.</text>
</comment>
<evidence type="ECO:0000313" key="1">
    <source>
        <dbReference type="EMBL" id="KAA9085291.1"/>
    </source>
</evidence>
<keyword evidence="2" id="KW-1185">Reference proteome</keyword>
<evidence type="ECO:0000313" key="2">
    <source>
        <dbReference type="Proteomes" id="UP000327039"/>
    </source>
</evidence>
<evidence type="ECO:0008006" key="3">
    <source>
        <dbReference type="Google" id="ProtNLM"/>
    </source>
</evidence>
<protein>
    <recommendedName>
        <fullName evidence="3">Protein-L-isoaspartate carboxylmethyltransferase</fullName>
    </recommendedName>
</protein>
<accession>A0A5J5IS54</accession>
<reference evidence="2" key="1">
    <citation type="submission" date="2019-09" db="EMBL/GenBank/DDBJ databases">
        <title>Mumia zhuanghuii sp. nov. isolated from the intestinal contents of plateau pika (Ochotona curzoniae) in the Qinghai-Tibet plateau of China.</title>
        <authorList>
            <person name="Tian Z."/>
        </authorList>
    </citation>
    <scope>NUCLEOTIDE SEQUENCE [LARGE SCALE GENOMIC DNA]</scope>
    <source>
        <strain evidence="2">DSM 25564</strain>
    </source>
</reference>
<dbReference type="Proteomes" id="UP000327039">
    <property type="component" value="Unassembled WGS sequence"/>
</dbReference>
<sequence>MPYRTRETLEAWLAEFADLGYPLSERLKVIPQDGSDGRDTGLIGLQLLGAETVTYIQPEPIGSATWTITFEARDDDVKLDAGRTLALANELAMVAALCTFLQTKAQAFLAAQLSVPTP</sequence>
<name>A0A5J5IS54_9MICO</name>
<dbReference type="AlphaFoldDB" id="A0A5J5IS54"/>